<keyword evidence="5 6" id="KW-0539">Nucleus</keyword>
<dbReference type="PROSITE" id="PS00657">
    <property type="entry name" value="FORK_HEAD_1"/>
    <property type="match status" value="1"/>
</dbReference>
<dbReference type="InterPro" id="IPR036388">
    <property type="entry name" value="WH-like_DNA-bd_sf"/>
</dbReference>
<dbReference type="Proteomes" id="UP001176940">
    <property type="component" value="Unassembled WGS sequence"/>
</dbReference>
<keyword evidence="3 6" id="KW-0238">DNA-binding</keyword>
<dbReference type="EMBL" id="CAUEEQ010074471">
    <property type="protein sequence ID" value="CAJ0966418.1"/>
    <property type="molecule type" value="Genomic_DNA"/>
</dbReference>
<evidence type="ECO:0000256" key="4">
    <source>
        <dbReference type="ARBA" id="ARBA00023163"/>
    </source>
</evidence>
<comment type="subcellular location">
    <subcellularLocation>
        <location evidence="1 6">Nucleus</location>
    </subcellularLocation>
</comment>
<dbReference type="PRINTS" id="PR00053">
    <property type="entry name" value="FORKHEAD"/>
</dbReference>
<dbReference type="InterPro" id="IPR050211">
    <property type="entry name" value="FOX_domain-containing"/>
</dbReference>
<proteinExistence type="predicted"/>
<dbReference type="PROSITE" id="PS50039">
    <property type="entry name" value="FORK_HEAD_3"/>
    <property type="match status" value="1"/>
</dbReference>
<protein>
    <recommendedName>
        <fullName evidence="7">Fork-head domain-containing protein</fullName>
    </recommendedName>
</protein>
<dbReference type="PROSITE" id="PS00658">
    <property type="entry name" value="FORK_HEAD_2"/>
    <property type="match status" value="1"/>
</dbReference>
<dbReference type="PANTHER" id="PTHR11829:SF384">
    <property type="entry name" value="FORK-HEAD DOMAIN-CONTAINING PROTEIN"/>
    <property type="match status" value="1"/>
</dbReference>
<evidence type="ECO:0000313" key="9">
    <source>
        <dbReference type="Proteomes" id="UP001176940"/>
    </source>
</evidence>
<dbReference type="InterPro" id="IPR036390">
    <property type="entry name" value="WH_DNA-bd_sf"/>
</dbReference>
<dbReference type="CDD" id="cd00059">
    <property type="entry name" value="FH_FOX"/>
    <property type="match status" value="1"/>
</dbReference>
<evidence type="ECO:0000256" key="3">
    <source>
        <dbReference type="ARBA" id="ARBA00023125"/>
    </source>
</evidence>
<evidence type="ECO:0000256" key="1">
    <source>
        <dbReference type="ARBA" id="ARBA00004123"/>
    </source>
</evidence>
<accession>A0ABN9MI09</accession>
<feature type="DNA-binding region" description="Fork-head" evidence="6">
    <location>
        <begin position="118"/>
        <end position="212"/>
    </location>
</feature>
<dbReference type="InterPro" id="IPR018122">
    <property type="entry name" value="TF_fork_head_CS_1"/>
</dbReference>
<evidence type="ECO:0000259" key="7">
    <source>
        <dbReference type="PROSITE" id="PS50039"/>
    </source>
</evidence>
<evidence type="ECO:0000256" key="6">
    <source>
        <dbReference type="PROSITE-ProRule" id="PRU00089"/>
    </source>
</evidence>
<dbReference type="PANTHER" id="PTHR11829">
    <property type="entry name" value="FORKHEAD BOX PROTEIN"/>
    <property type="match status" value="1"/>
</dbReference>
<sequence>MDYFGKHTASSQLGLTNSQDLEDLDFASLSDHTGPNVDPDQWFGDSINPPCLEPNVDPDQWFGDSINPPCLDGNGSMNLPSVNANSQAQVLTPSDELEFLEEPYLPCLNYTDLLQTVKPPYSFLDLIMMALENAPEKKLTSHQIFTYVVERFPFYRMDQAGWKNSIRHTLSVNNCFKRVARDKCIKGQGCYWTLDQSCTKIQNNGKLTGQRKKYNYDSNRYKKMDDKNNVKSPRSSPTLDSRLTAAINAMLNDGMSTNLEEDVLSTIHYYTES</sequence>
<dbReference type="Gene3D" id="1.10.10.10">
    <property type="entry name" value="Winged helix-like DNA-binding domain superfamily/Winged helix DNA-binding domain"/>
    <property type="match status" value="1"/>
</dbReference>
<evidence type="ECO:0000313" key="8">
    <source>
        <dbReference type="EMBL" id="CAJ0966418.1"/>
    </source>
</evidence>
<gene>
    <name evidence="8" type="ORF">RIMI_LOCUS21290547</name>
</gene>
<dbReference type="InterPro" id="IPR001766">
    <property type="entry name" value="Fork_head_dom"/>
</dbReference>
<keyword evidence="4" id="KW-0804">Transcription</keyword>
<dbReference type="Pfam" id="PF00250">
    <property type="entry name" value="Forkhead"/>
    <property type="match status" value="1"/>
</dbReference>
<organism evidence="8 9">
    <name type="scientific">Ranitomeya imitator</name>
    <name type="common">mimic poison frog</name>
    <dbReference type="NCBI Taxonomy" id="111125"/>
    <lineage>
        <taxon>Eukaryota</taxon>
        <taxon>Metazoa</taxon>
        <taxon>Chordata</taxon>
        <taxon>Craniata</taxon>
        <taxon>Vertebrata</taxon>
        <taxon>Euteleostomi</taxon>
        <taxon>Amphibia</taxon>
        <taxon>Batrachia</taxon>
        <taxon>Anura</taxon>
        <taxon>Neobatrachia</taxon>
        <taxon>Hyloidea</taxon>
        <taxon>Dendrobatidae</taxon>
        <taxon>Dendrobatinae</taxon>
        <taxon>Ranitomeya</taxon>
    </lineage>
</organism>
<keyword evidence="9" id="KW-1185">Reference proteome</keyword>
<comment type="caution">
    <text evidence="8">The sequence shown here is derived from an EMBL/GenBank/DDBJ whole genome shotgun (WGS) entry which is preliminary data.</text>
</comment>
<name>A0ABN9MI09_9NEOB</name>
<feature type="domain" description="Fork-head" evidence="7">
    <location>
        <begin position="118"/>
        <end position="212"/>
    </location>
</feature>
<evidence type="ECO:0000256" key="2">
    <source>
        <dbReference type="ARBA" id="ARBA00023015"/>
    </source>
</evidence>
<dbReference type="SUPFAM" id="SSF46785">
    <property type="entry name" value="Winged helix' DNA-binding domain"/>
    <property type="match status" value="1"/>
</dbReference>
<evidence type="ECO:0000256" key="5">
    <source>
        <dbReference type="ARBA" id="ARBA00023242"/>
    </source>
</evidence>
<dbReference type="InterPro" id="IPR030456">
    <property type="entry name" value="TF_fork_head_CS_2"/>
</dbReference>
<keyword evidence="2" id="KW-0805">Transcription regulation</keyword>
<dbReference type="SMART" id="SM00339">
    <property type="entry name" value="FH"/>
    <property type="match status" value="1"/>
</dbReference>
<reference evidence="8" key="1">
    <citation type="submission" date="2023-07" db="EMBL/GenBank/DDBJ databases">
        <authorList>
            <person name="Stuckert A."/>
        </authorList>
    </citation>
    <scope>NUCLEOTIDE SEQUENCE</scope>
</reference>